<dbReference type="InterPro" id="IPR029062">
    <property type="entry name" value="Class_I_gatase-like"/>
</dbReference>
<dbReference type="PANTHER" id="PTHR43130:SF3">
    <property type="entry name" value="HTH-TYPE TRANSCRIPTIONAL REGULATOR RV1931C"/>
    <property type="match status" value="1"/>
</dbReference>
<dbReference type="InterPro" id="IPR009057">
    <property type="entry name" value="Homeodomain-like_sf"/>
</dbReference>
<dbReference type="SUPFAM" id="SSF52317">
    <property type="entry name" value="Class I glutamine amidotransferase-like"/>
    <property type="match status" value="1"/>
</dbReference>
<dbReference type="SMART" id="SM00342">
    <property type="entry name" value="HTH_ARAC"/>
    <property type="match status" value="1"/>
</dbReference>
<feature type="domain" description="HTH araC/xylS-type" evidence="3">
    <location>
        <begin position="233"/>
        <end position="331"/>
    </location>
</feature>
<reference evidence="4 5" key="1">
    <citation type="journal article" date="2012" name="J. Bacteriol.">
        <title>Genome sequence of the pathogenic Herbaspirillum seropedicae strain Os34, isolated from rice roots.</title>
        <authorList>
            <person name="Ye W."/>
            <person name="Ye S."/>
            <person name="Liu J."/>
            <person name="Chang S."/>
            <person name="Chen M."/>
            <person name="Zhu B."/>
            <person name="Guo L."/>
            <person name="An Q."/>
        </authorList>
    </citation>
    <scope>NUCLEOTIDE SEQUENCE [LARGE SCALE GENOMIC DNA]</scope>
    <source>
        <strain evidence="4 5">Os34</strain>
    </source>
</reference>
<dbReference type="AlphaFoldDB" id="A0A6M3ZY47"/>
<evidence type="ECO:0000313" key="5">
    <source>
        <dbReference type="Proteomes" id="UP000501648"/>
    </source>
</evidence>
<dbReference type="Gene3D" id="1.10.10.60">
    <property type="entry name" value="Homeodomain-like"/>
    <property type="match status" value="1"/>
</dbReference>
<dbReference type="CDD" id="cd03137">
    <property type="entry name" value="GATase1_AraC_1"/>
    <property type="match status" value="1"/>
</dbReference>
<dbReference type="Proteomes" id="UP000501648">
    <property type="component" value="Chromosome"/>
</dbReference>
<evidence type="ECO:0000256" key="1">
    <source>
        <dbReference type="ARBA" id="ARBA00023015"/>
    </source>
</evidence>
<dbReference type="PANTHER" id="PTHR43130">
    <property type="entry name" value="ARAC-FAMILY TRANSCRIPTIONAL REGULATOR"/>
    <property type="match status" value="1"/>
</dbReference>
<dbReference type="GO" id="GO:0043565">
    <property type="term" value="F:sequence-specific DNA binding"/>
    <property type="evidence" value="ECO:0007669"/>
    <property type="project" value="InterPro"/>
</dbReference>
<dbReference type="Pfam" id="PF12833">
    <property type="entry name" value="HTH_18"/>
    <property type="match status" value="1"/>
</dbReference>
<keyword evidence="1" id="KW-0805">Transcription regulation</keyword>
<dbReference type="PROSITE" id="PS01124">
    <property type="entry name" value="HTH_ARAC_FAMILY_2"/>
    <property type="match status" value="1"/>
</dbReference>
<organism evidence="4 5">
    <name type="scientific">Herbaspirillum rubrisubalbicans Os34</name>
    <dbReference type="NCBI Taxonomy" id="1235827"/>
    <lineage>
        <taxon>Bacteria</taxon>
        <taxon>Pseudomonadati</taxon>
        <taxon>Pseudomonadota</taxon>
        <taxon>Betaproteobacteria</taxon>
        <taxon>Burkholderiales</taxon>
        <taxon>Oxalobacteraceae</taxon>
        <taxon>Herbaspirillum</taxon>
    </lineage>
</organism>
<dbReference type="InterPro" id="IPR018060">
    <property type="entry name" value="HTH_AraC"/>
</dbReference>
<gene>
    <name evidence="4" type="ORF">C798_20115</name>
</gene>
<dbReference type="SUPFAM" id="SSF46689">
    <property type="entry name" value="Homeodomain-like"/>
    <property type="match status" value="2"/>
</dbReference>
<accession>A0A6M3ZY47</accession>
<name>A0A6M3ZY47_9BURK</name>
<evidence type="ECO:0000259" key="3">
    <source>
        <dbReference type="PROSITE" id="PS01124"/>
    </source>
</evidence>
<dbReference type="InterPro" id="IPR002818">
    <property type="entry name" value="DJ-1/PfpI"/>
</dbReference>
<dbReference type="EMBL" id="CP008956">
    <property type="protein sequence ID" value="QJQ02452.1"/>
    <property type="molecule type" value="Genomic_DNA"/>
</dbReference>
<protein>
    <submittedName>
        <fullName evidence="4">AraC family transcriptional regulator</fullName>
    </submittedName>
</protein>
<evidence type="ECO:0000256" key="2">
    <source>
        <dbReference type="ARBA" id="ARBA00023163"/>
    </source>
</evidence>
<dbReference type="Gene3D" id="3.40.50.880">
    <property type="match status" value="1"/>
</dbReference>
<keyword evidence="2" id="KW-0804">Transcription</keyword>
<dbReference type="GO" id="GO:0003700">
    <property type="term" value="F:DNA-binding transcription factor activity"/>
    <property type="evidence" value="ECO:0007669"/>
    <property type="project" value="InterPro"/>
</dbReference>
<evidence type="ECO:0000313" key="4">
    <source>
        <dbReference type="EMBL" id="QJQ02452.1"/>
    </source>
</evidence>
<dbReference type="InterPro" id="IPR052158">
    <property type="entry name" value="INH-QAR"/>
</dbReference>
<dbReference type="Pfam" id="PF01965">
    <property type="entry name" value="DJ-1_PfpI"/>
    <property type="match status" value="1"/>
</dbReference>
<sequence>MTEISDLLPHALQHMTTRKIVFIAFDGADPLDLIGPIGVFSRAEEIAPGSYDIRIASVDGAILCTRSPLSLAGIVTLSSIEGSLDTVLVAGGHEQAIRQAVTDVALLEWLNVRGRHARRIGSICTGAFLLGAAGLLDGRHVTTHWAAVDLLQQHFPEAKVDPDAIYRMDGPLCTSAGVTTGIDLALALVREDLGQEVAGAIARDLVLFLHRPGRQQQISSTLAAQQSAGDLFSELLVWMLDHPQEDMRVSVLAERAAMSPRNFARRFLREVGKSPGQYVIEIRIQHACRHLEKTNWTIERIAERSGLKNADNMHRIFRQHLSMTPADYRSRLAQE</sequence>
<proteinExistence type="predicted"/>